<gene>
    <name evidence="5" type="ORF">SAMN05421804_10229</name>
</gene>
<dbReference type="Gene3D" id="3.40.1410.10">
    <property type="entry name" value="Chorismate lyase-like"/>
    <property type="match status" value="1"/>
</dbReference>
<name>A0A1G8JJV8_9CLOT</name>
<dbReference type="RefSeq" id="WP_051651675.1">
    <property type="nucleotide sequence ID" value="NZ_FNDZ01000002.1"/>
</dbReference>
<dbReference type="InterPro" id="IPR050679">
    <property type="entry name" value="Bact_HTH_transcr_reg"/>
</dbReference>
<dbReference type="InterPro" id="IPR028978">
    <property type="entry name" value="Chorismate_lyase_/UTRA_dom_sf"/>
</dbReference>
<keyword evidence="1" id="KW-0805">Transcription regulation</keyword>
<dbReference type="PROSITE" id="PS50949">
    <property type="entry name" value="HTH_GNTR"/>
    <property type="match status" value="1"/>
</dbReference>
<dbReference type="CDD" id="cd07377">
    <property type="entry name" value="WHTH_GntR"/>
    <property type="match status" value="1"/>
</dbReference>
<dbReference type="GO" id="GO:0003677">
    <property type="term" value="F:DNA binding"/>
    <property type="evidence" value="ECO:0007669"/>
    <property type="project" value="UniProtKB-KW"/>
</dbReference>
<dbReference type="InterPro" id="IPR011663">
    <property type="entry name" value="UTRA"/>
</dbReference>
<protein>
    <submittedName>
        <fullName evidence="5">GntR family transcriptional regulator/GntR family transcriptional regulator, histidine utilization repressor/GntR family transcriptional regulator, frlABCD operon transcriptional regulator</fullName>
    </submittedName>
</protein>
<dbReference type="SMART" id="SM00866">
    <property type="entry name" value="UTRA"/>
    <property type="match status" value="1"/>
</dbReference>
<evidence type="ECO:0000313" key="6">
    <source>
        <dbReference type="Proteomes" id="UP000183255"/>
    </source>
</evidence>
<dbReference type="SMART" id="SM00345">
    <property type="entry name" value="HTH_GNTR"/>
    <property type="match status" value="1"/>
</dbReference>
<evidence type="ECO:0000256" key="3">
    <source>
        <dbReference type="ARBA" id="ARBA00023163"/>
    </source>
</evidence>
<proteinExistence type="predicted"/>
<dbReference type="InterPro" id="IPR000524">
    <property type="entry name" value="Tscrpt_reg_HTH_GntR"/>
</dbReference>
<keyword evidence="2" id="KW-0238">DNA-binding</keyword>
<evidence type="ECO:0000259" key="4">
    <source>
        <dbReference type="PROSITE" id="PS50949"/>
    </source>
</evidence>
<reference evidence="5 6" key="1">
    <citation type="submission" date="2016-10" db="EMBL/GenBank/DDBJ databases">
        <authorList>
            <person name="de Groot N.N."/>
        </authorList>
    </citation>
    <scope>NUCLEOTIDE SEQUENCE [LARGE SCALE GENOMIC DNA]</scope>
    <source>
        <strain evidence="5 6">CGMCC 1.5058</strain>
    </source>
</reference>
<dbReference type="Pfam" id="PF07702">
    <property type="entry name" value="UTRA"/>
    <property type="match status" value="1"/>
</dbReference>
<sequence>MESSAYLYDQIRIMIIKMIENGEFREGEKIPSELELGELFGASRITIRRAVKELADEGVLRIVRGKGTFVEKAKRPVRILNLEEGFTDGLQIGNHQVTKVILEKKIITANKSLAKLFGQEGAMEVLKLVRIIREGDRPISVDYAFLPTSIYPDIENLVADNVSTFRLINQHFGIKFKKAKKEVEIVHPNDEVARHMNVSPLDQVVQIRKIIWDESRPVHFSQYYLRTDGIKLSIDIDVDSNKLESVEIPNVDIWG</sequence>
<dbReference type="PANTHER" id="PTHR44846:SF1">
    <property type="entry name" value="MANNOSYL-D-GLYCERATE TRANSPORT_METABOLISM SYSTEM REPRESSOR MNGR-RELATED"/>
    <property type="match status" value="1"/>
</dbReference>
<dbReference type="InterPro" id="IPR036388">
    <property type="entry name" value="WH-like_DNA-bd_sf"/>
</dbReference>
<keyword evidence="3" id="KW-0804">Transcription</keyword>
<dbReference type="EMBL" id="FNDZ01000002">
    <property type="protein sequence ID" value="SDI31432.1"/>
    <property type="molecule type" value="Genomic_DNA"/>
</dbReference>
<organism evidence="5 6">
    <name type="scientific">Proteiniclasticum ruminis</name>
    <dbReference type="NCBI Taxonomy" id="398199"/>
    <lineage>
        <taxon>Bacteria</taxon>
        <taxon>Bacillati</taxon>
        <taxon>Bacillota</taxon>
        <taxon>Clostridia</taxon>
        <taxon>Eubacteriales</taxon>
        <taxon>Clostridiaceae</taxon>
        <taxon>Proteiniclasticum</taxon>
    </lineage>
</organism>
<dbReference type="PANTHER" id="PTHR44846">
    <property type="entry name" value="MANNOSYL-D-GLYCERATE TRANSPORT/METABOLISM SYSTEM REPRESSOR MNGR-RELATED"/>
    <property type="match status" value="1"/>
</dbReference>
<evidence type="ECO:0000313" key="5">
    <source>
        <dbReference type="EMBL" id="SDI31432.1"/>
    </source>
</evidence>
<dbReference type="PRINTS" id="PR00035">
    <property type="entry name" value="HTHGNTR"/>
</dbReference>
<dbReference type="SUPFAM" id="SSF46785">
    <property type="entry name" value="Winged helix' DNA-binding domain"/>
    <property type="match status" value="1"/>
</dbReference>
<dbReference type="Pfam" id="PF00392">
    <property type="entry name" value="GntR"/>
    <property type="match status" value="1"/>
</dbReference>
<dbReference type="GO" id="GO:0003700">
    <property type="term" value="F:DNA-binding transcription factor activity"/>
    <property type="evidence" value="ECO:0007669"/>
    <property type="project" value="InterPro"/>
</dbReference>
<evidence type="ECO:0000256" key="1">
    <source>
        <dbReference type="ARBA" id="ARBA00023015"/>
    </source>
</evidence>
<dbReference type="AlphaFoldDB" id="A0A1G8JJV8"/>
<dbReference type="Proteomes" id="UP000183255">
    <property type="component" value="Unassembled WGS sequence"/>
</dbReference>
<evidence type="ECO:0000256" key="2">
    <source>
        <dbReference type="ARBA" id="ARBA00023125"/>
    </source>
</evidence>
<accession>A0A1G8JJV8</accession>
<dbReference type="InterPro" id="IPR036390">
    <property type="entry name" value="WH_DNA-bd_sf"/>
</dbReference>
<dbReference type="SUPFAM" id="SSF64288">
    <property type="entry name" value="Chorismate lyase-like"/>
    <property type="match status" value="1"/>
</dbReference>
<dbReference type="Gene3D" id="1.10.10.10">
    <property type="entry name" value="Winged helix-like DNA-binding domain superfamily/Winged helix DNA-binding domain"/>
    <property type="match status" value="1"/>
</dbReference>
<dbReference type="GO" id="GO:0045892">
    <property type="term" value="P:negative regulation of DNA-templated transcription"/>
    <property type="evidence" value="ECO:0007669"/>
    <property type="project" value="TreeGrafter"/>
</dbReference>
<feature type="domain" description="HTH gntR-type" evidence="4">
    <location>
        <begin position="5"/>
        <end position="73"/>
    </location>
</feature>